<dbReference type="RefSeq" id="WP_275682787.1">
    <property type="nucleotide sequence ID" value="NZ_JAJLJH010000003.1"/>
</dbReference>
<organism evidence="2 3">
    <name type="scientific">Scleromatobacter humisilvae</name>
    <dbReference type="NCBI Taxonomy" id="2897159"/>
    <lineage>
        <taxon>Bacteria</taxon>
        <taxon>Pseudomonadati</taxon>
        <taxon>Pseudomonadota</taxon>
        <taxon>Betaproteobacteria</taxon>
        <taxon>Burkholderiales</taxon>
        <taxon>Sphaerotilaceae</taxon>
        <taxon>Scleromatobacter</taxon>
    </lineage>
</organism>
<keyword evidence="3" id="KW-1185">Reference proteome</keyword>
<dbReference type="EMBL" id="JAJLJH010000003">
    <property type="protein sequence ID" value="MCK9686746.1"/>
    <property type="molecule type" value="Genomic_DNA"/>
</dbReference>
<dbReference type="Pfam" id="PF12779">
    <property type="entry name" value="WXXGXW"/>
    <property type="match status" value="1"/>
</dbReference>
<proteinExistence type="predicted"/>
<evidence type="ECO:0000256" key="1">
    <source>
        <dbReference type="SAM" id="MobiDB-lite"/>
    </source>
</evidence>
<feature type="region of interest" description="Disordered" evidence="1">
    <location>
        <begin position="158"/>
        <end position="234"/>
    </location>
</feature>
<feature type="compositionally biased region" description="Gly residues" evidence="1">
    <location>
        <begin position="280"/>
        <end position="294"/>
    </location>
</feature>
<evidence type="ECO:0000313" key="3">
    <source>
        <dbReference type="Proteomes" id="UP001139353"/>
    </source>
</evidence>
<sequence length="303" mass="32767">MTSTAFKRTTLALGIALMAPLAAWSQISISVGIAPPPLPYYEQPPIPGDGYIWTPGYWAWDAASNDYVWVPGTWVLPPAVGLLWTPGYWGFINGSYGWHRGYWGPHVGYYGGINYGYGYVGNGYAGGRWDGGHFRYNSAVNNIPSGRVHNVYRQAVPQRESHAESFNGGESHYRSAPTASERRFEGGQHPNWTQEQTAHEHQAIGMPEQRMGNNHGQPPTAATPRPGGFGDPQVEHVRQAPEMHIQPVRNIPGNQRPEGNPGGGRPEGGRPEGGRPEGGHSPGQPGGHPAGGERGGGHEGDHH</sequence>
<dbReference type="AlphaFoldDB" id="A0A9X2C0S6"/>
<comment type="caution">
    <text evidence="2">The sequence shown here is derived from an EMBL/GenBank/DDBJ whole genome shotgun (WGS) entry which is preliminary data.</text>
</comment>
<gene>
    <name evidence="2" type="ORF">LPC04_13620</name>
</gene>
<feature type="region of interest" description="Disordered" evidence="1">
    <location>
        <begin position="246"/>
        <end position="303"/>
    </location>
</feature>
<reference evidence="2" key="1">
    <citation type="submission" date="2021-11" db="EMBL/GenBank/DDBJ databases">
        <title>BS-T2-15 a new species belonging to the Comamonadaceae family isolated from the soil of a French oak forest.</title>
        <authorList>
            <person name="Mieszkin S."/>
            <person name="Alain K."/>
        </authorList>
    </citation>
    <scope>NUCLEOTIDE SEQUENCE</scope>
    <source>
        <strain evidence="2">BS-T2-15</strain>
    </source>
</reference>
<accession>A0A9X2C0S6</accession>
<dbReference type="Proteomes" id="UP001139353">
    <property type="component" value="Unassembled WGS sequence"/>
</dbReference>
<name>A0A9X2C0S6_9BURK</name>
<evidence type="ECO:0000313" key="2">
    <source>
        <dbReference type="EMBL" id="MCK9686746.1"/>
    </source>
</evidence>
<dbReference type="InterPro" id="IPR024447">
    <property type="entry name" value="YXWGXW_rpt"/>
</dbReference>
<feature type="compositionally biased region" description="Basic and acidic residues" evidence="1">
    <location>
        <begin position="267"/>
        <end position="278"/>
    </location>
</feature>
<protein>
    <submittedName>
        <fullName evidence="2">YXWGXW repeat-containing protein</fullName>
    </submittedName>
</protein>